<dbReference type="AlphaFoldDB" id="A0AAI8Z3Y2"/>
<evidence type="ECO:0000256" key="2">
    <source>
        <dbReference type="ARBA" id="ARBA00004319"/>
    </source>
</evidence>
<dbReference type="GO" id="GO:0003756">
    <property type="term" value="F:protein disulfide isomerase activity"/>
    <property type="evidence" value="ECO:0007669"/>
    <property type="project" value="UniProtKB-EC"/>
</dbReference>
<dbReference type="InterPro" id="IPR013766">
    <property type="entry name" value="Thioredoxin_domain"/>
</dbReference>
<evidence type="ECO:0000256" key="6">
    <source>
        <dbReference type="ARBA" id="ARBA00023284"/>
    </source>
</evidence>
<dbReference type="GO" id="GO:0015035">
    <property type="term" value="F:protein-disulfide reductase activity"/>
    <property type="evidence" value="ECO:0007669"/>
    <property type="project" value="TreeGrafter"/>
</dbReference>
<evidence type="ECO:0000259" key="9">
    <source>
        <dbReference type="PROSITE" id="PS51352"/>
    </source>
</evidence>
<dbReference type="GO" id="GO:0005788">
    <property type="term" value="C:endoplasmic reticulum lumen"/>
    <property type="evidence" value="ECO:0007669"/>
    <property type="project" value="UniProtKB-SubCell"/>
</dbReference>
<evidence type="ECO:0000256" key="1">
    <source>
        <dbReference type="ARBA" id="ARBA00001182"/>
    </source>
</evidence>
<dbReference type="PANTHER" id="PTHR45815">
    <property type="entry name" value="PROTEIN DISULFIDE-ISOMERASE A6"/>
    <property type="match status" value="1"/>
</dbReference>
<evidence type="ECO:0000256" key="7">
    <source>
        <dbReference type="SAM" id="MobiDB-lite"/>
    </source>
</evidence>
<dbReference type="Pfam" id="PF24541">
    <property type="entry name" value="Thioredox_PDIA6_C"/>
    <property type="match status" value="1"/>
</dbReference>
<dbReference type="Pfam" id="PF00085">
    <property type="entry name" value="Thioredoxin"/>
    <property type="match status" value="1"/>
</dbReference>
<feature type="chain" id="PRO_5042590239" description="protein disulfide-isomerase" evidence="8">
    <location>
        <begin position="23"/>
        <end position="533"/>
    </location>
</feature>
<feature type="domain" description="Thioredoxin" evidence="9">
    <location>
        <begin position="5"/>
        <end position="142"/>
    </location>
</feature>
<evidence type="ECO:0000256" key="3">
    <source>
        <dbReference type="ARBA" id="ARBA00012723"/>
    </source>
</evidence>
<comment type="caution">
    <text evidence="10">The sequence shown here is derived from an EMBL/GenBank/DDBJ whole genome shotgun (WGS) entry which is preliminary data.</text>
</comment>
<feature type="compositionally biased region" description="Low complexity" evidence="7">
    <location>
        <begin position="257"/>
        <end position="278"/>
    </location>
</feature>
<dbReference type="Proteomes" id="UP001296104">
    <property type="component" value="Unassembled WGS sequence"/>
</dbReference>
<dbReference type="PROSITE" id="PS00194">
    <property type="entry name" value="THIOREDOXIN_1"/>
    <property type="match status" value="1"/>
</dbReference>
<dbReference type="CDD" id="cd03002">
    <property type="entry name" value="PDI_a_MPD1_like"/>
    <property type="match status" value="1"/>
</dbReference>
<keyword evidence="4" id="KW-1015">Disulfide bond</keyword>
<gene>
    <name evidence="10" type="ORF">LECACI_7A007165</name>
</gene>
<dbReference type="EC" id="5.3.4.1" evidence="3"/>
<accession>A0AAI8Z3Y2</accession>
<evidence type="ECO:0000256" key="8">
    <source>
        <dbReference type="SAM" id="SignalP"/>
    </source>
</evidence>
<keyword evidence="5 10" id="KW-0413">Isomerase</keyword>
<evidence type="ECO:0000256" key="4">
    <source>
        <dbReference type="ARBA" id="ARBA00023157"/>
    </source>
</evidence>
<comment type="subcellular location">
    <subcellularLocation>
        <location evidence="2">Endoplasmic reticulum lumen</location>
    </subcellularLocation>
</comment>
<feature type="signal peptide" evidence="8">
    <location>
        <begin position="1"/>
        <end position="22"/>
    </location>
</feature>
<protein>
    <recommendedName>
        <fullName evidence="3">protein disulfide-isomerase</fullName>
        <ecNumber evidence="3">5.3.4.1</ecNumber>
    </recommendedName>
</protein>
<feature type="region of interest" description="Disordered" evidence="7">
    <location>
        <begin position="240"/>
        <end position="323"/>
    </location>
</feature>
<dbReference type="InterPro" id="IPR017937">
    <property type="entry name" value="Thioredoxin_CS"/>
</dbReference>
<dbReference type="InterPro" id="IPR036249">
    <property type="entry name" value="Thioredoxin-like_sf"/>
</dbReference>
<name>A0AAI8Z3Y2_9PEZI</name>
<evidence type="ECO:0000313" key="10">
    <source>
        <dbReference type="EMBL" id="CAK4032007.1"/>
    </source>
</evidence>
<reference evidence="10" key="1">
    <citation type="submission" date="2023-11" db="EMBL/GenBank/DDBJ databases">
        <authorList>
            <person name="Alioto T."/>
            <person name="Alioto T."/>
            <person name="Gomez Garrido J."/>
        </authorList>
    </citation>
    <scope>NUCLEOTIDE SEQUENCE</scope>
</reference>
<organism evidence="10 11">
    <name type="scientific">Lecanosticta acicola</name>
    <dbReference type="NCBI Taxonomy" id="111012"/>
    <lineage>
        <taxon>Eukaryota</taxon>
        <taxon>Fungi</taxon>
        <taxon>Dikarya</taxon>
        <taxon>Ascomycota</taxon>
        <taxon>Pezizomycotina</taxon>
        <taxon>Dothideomycetes</taxon>
        <taxon>Dothideomycetidae</taxon>
        <taxon>Mycosphaerellales</taxon>
        <taxon>Mycosphaerellaceae</taxon>
        <taxon>Lecanosticta</taxon>
    </lineage>
</organism>
<feature type="region of interest" description="Disordered" evidence="7">
    <location>
        <begin position="508"/>
        <end position="533"/>
    </location>
</feature>
<keyword evidence="11" id="KW-1185">Reference proteome</keyword>
<dbReference type="PROSITE" id="PS51352">
    <property type="entry name" value="THIOREDOXIN_2"/>
    <property type="match status" value="1"/>
</dbReference>
<proteinExistence type="predicted"/>
<evidence type="ECO:0000313" key="11">
    <source>
        <dbReference type="Proteomes" id="UP001296104"/>
    </source>
</evidence>
<comment type="catalytic activity">
    <reaction evidence="1">
        <text>Catalyzes the rearrangement of -S-S- bonds in proteins.</text>
        <dbReference type="EC" id="5.3.4.1"/>
    </reaction>
</comment>
<dbReference type="EMBL" id="CAVMBE010000056">
    <property type="protein sequence ID" value="CAK4032007.1"/>
    <property type="molecule type" value="Genomic_DNA"/>
</dbReference>
<dbReference type="PRINTS" id="PR00421">
    <property type="entry name" value="THIOREDOXIN"/>
</dbReference>
<evidence type="ECO:0000256" key="5">
    <source>
        <dbReference type="ARBA" id="ARBA00023235"/>
    </source>
</evidence>
<dbReference type="InterPro" id="IPR057305">
    <property type="entry name" value="Thioredox_PDIA6_C"/>
</dbReference>
<keyword evidence="6" id="KW-0676">Redox-active center</keyword>
<dbReference type="Gene3D" id="3.40.30.10">
    <property type="entry name" value="Glutaredoxin"/>
    <property type="match status" value="2"/>
</dbReference>
<sequence>MVKSETIAAAAASLLLLPGVNGIYAKNSPVLQIDGRSYDTLIAKSNYTSIVEFYAPWCGHCKNLKPAYEKAAKSLAGLAKVAAVDCDDESNKPFCGSMGVQGFPTLKIVKPGKKPGKPIVEEYNGARSAKAIVDTVIDKIPNHVKRLKNSDYAGWTKEAGPKAILFSDKGTVSALLKSVAIEFLGGLEVAQIRDKETEAVEAFGVEKFPTLVLLPGDGKEPMIYDGELKKDGIVKFLSQVAAPNPDPAPKAKKEKSSSSNKSKASKSSSKFAEASASHASKEAQTDAASQTDEALENDPTESPDPKVQAEKPAKMPTDGLAKPITSLQDGLSLQQQCLNDKAGTCILCVLPEEETPSEKTIQAIRALSELHKKHEAAKRNLFPFYQLPGSNSQAAALRKKLDLSAGDVEIIAVNGKRSWWRHYTGGSFTLEKVEDWVDAIRMGDGKKSDIPSGIIAKKSELPEAQVRPETGDETPDLEALREQLKGQTPEGMEYVLEEITDEEYEKLMNQGGTGEPGTPLEEAKAPVEDHDEL</sequence>
<dbReference type="PANTHER" id="PTHR45815:SF3">
    <property type="entry name" value="PROTEIN DISULFIDE-ISOMERASE A6"/>
    <property type="match status" value="1"/>
</dbReference>
<keyword evidence="8" id="KW-0732">Signal</keyword>
<dbReference type="GO" id="GO:0034976">
    <property type="term" value="P:response to endoplasmic reticulum stress"/>
    <property type="evidence" value="ECO:0007669"/>
    <property type="project" value="TreeGrafter"/>
</dbReference>
<feature type="compositionally biased region" description="Basic and acidic residues" evidence="7">
    <location>
        <begin position="521"/>
        <end position="533"/>
    </location>
</feature>
<feature type="compositionally biased region" description="Basic and acidic residues" evidence="7">
    <location>
        <begin position="303"/>
        <end position="313"/>
    </location>
</feature>
<dbReference type="SUPFAM" id="SSF52833">
    <property type="entry name" value="Thioredoxin-like"/>
    <property type="match status" value="2"/>
</dbReference>